<dbReference type="PANTHER" id="PTHR34353">
    <property type="entry name" value="CRISPR-ASSOCIATED ENDONUCLEASE CAS1 1"/>
    <property type="match status" value="1"/>
</dbReference>
<comment type="cofactor">
    <cofactor evidence="10">
        <name>Mg(2+)</name>
        <dbReference type="ChEBI" id="CHEBI:18420"/>
    </cofactor>
    <cofactor evidence="10">
        <name>Mn(2+)</name>
        <dbReference type="ChEBI" id="CHEBI:29035"/>
    </cofactor>
</comment>
<evidence type="ECO:0000256" key="2">
    <source>
        <dbReference type="ARBA" id="ARBA00022723"/>
    </source>
</evidence>
<evidence type="ECO:0000256" key="3">
    <source>
        <dbReference type="ARBA" id="ARBA00022759"/>
    </source>
</evidence>
<comment type="similarity">
    <text evidence="10">Belongs to the CRISPR-associated endonuclease Cas1 family.</text>
</comment>
<reference evidence="11 12" key="1">
    <citation type="submission" date="2017-11" db="EMBL/GenBank/DDBJ databases">
        <title>Draft genome sequence of Rhizobiales bacterium SY3-13.</title>
        <authorList>
            <person name="Sun C."/>
        </authorList>
    </citation>
    <scope>NUCLEOTIDE SEQUENCE [LARGE SCALE GENOMIC DNA]</scope>
    <source>
        <strain evidence="11 12">SY3-13</strain>
    </source>
</reference>
<dbReference type="GO" id="GO:0051607">
    <property type="term" value="P:defense response to virus"/>
    <property type="evidence" value="ECO:0007669"/>
    <property type="project" value="UniProtKB-UniRule"/>
</dbReference>
<evidence type="ECO:0000313" key="12">
    <source>
        <dbReference type="Proteomes" id="UP000229498"/>
    </source>
</evidence>
<dbReference type="InterPro" id="IPR019856">
    <property type="entry name" value="CRISPR-assoc_Cas1_DVULG"/>
</dbReference>
<keyword evidence="2 10" id="KW-0479">Metal-binding</keyword>
<evidence type="ECO:0000256" key="1">
    <source>
        <dbReference type="ARBA" id="ARBA00022722"/>
    </source>
</evidence>
<keyword evidence="1 10" id="KW-0540">Nuclease</keyword>
<dbReference type="EC" id="3.1.-.-" evidence="10"/>
<dbReference type="Proteomes" id="UP000229498">
    <property type="component" value="Unassembled WGS sequence"/>
</dbReference>
<dbReference type="GO" id="GO:0043571">
    <property type="term" value="P:maintenance of CRISPR repeat elements"/>
    <property type="evidence" value="ECO:0007669"/>
    <property type="project" value="UniProtKB-UniRule"/>
</dbReference>
<feature type="binding site" evidence="10">
    <location>
        <position position="169"/>
    </location>
    <ligand>
        <name>Mn(2+)</name>
        <dbReference type="ChEBI" id="CHEBI:29035"/>
    </ligand>
</feature>
<evidence type="ECO:0000256" key="7">
    <source>
        <dbReference type="ARBA" id="ARBA00023125"/>
    </source>
</evidence>
<keyword evidence="5 10" id="KW-0460">Magnesium</keyword>
<evidence type="ECO:0000256" key="8">
    <source>
        <dbReference type="ARBA" id="ARBA00023211"/>
    </source>
</evidence>
<sequence>MKQHLNTLYVQTEGAWLRREGETVVVVIDGVERASLPVHKLDGVVCFGRVGLSAPLMGFCAERNVAVSFLSPNGRFLARVVGPQGGNVLLRRRQYRLADDPDGAAAVAAALIVGKTLNQRTVLRRALRDHGPSMTDEARMSVKAAERRLTDVARRLRATNALDSVRGLEGEAGRSYFAVFDRLLRVADPALRFRGRSRRPPLDPVNAVLSFLYAMLGHDCRSAIEVTGLDAAVGFLHRDRPGRPGLALDLMEELRAPLADRLALSMFNRRQLGPRDFDRSGTGAFTLMDDARRRVLVAWQERKREEIHHPFLGERTAIGLIPSLQAQLLSRCLRGDLDGYPPFVWK</sequence>
<gene>
    <name evidence="10" type="primary">cas1</name>
    <name evidence="11" type="ORF">CVT23_13130</name>
</gene>
<evidence type="ECO:0000256" key="4">
    <source>
        <dbReference type="ARBA" id="ARBA00022801"/>
    </source>
</evidence>
<dbReference type="GO" id="GO:0046872">
    <property type="term" value="F:metal ion binding"/>
    <property type="evidence" value="ECO:0007669"/>
    <property type="project" value="UniProtKB-UniRule"/>
</dbReference>
<feature type="binding site" evidence="10">
    <location>
        <position position="252"/>
    </location>
    <ligand>
        <name>Mn(2+)</name>
        <dbReference type="ChEBI" id="CHEBI:29035"/>
    </ligand>
</feature>
<dbReference type="NCBIfam" id="TIGR03640">
    <property type="entry name" value="cas1_DVULG"/>
    <property type="match status" value="1"/>
</dbReference>
<dbReference type="OrthoDB" id="9803119at2"/>
<dbReference type="GO" id="GO:0004520">
    <property type="term" value="F:DNA endonuclease activity"/>
    <property type="evidence" value="ECO:0007669"/>
    <property type="project" value="InterPro"/>
</dbReference>
<evidence type="ECO:0000256" key="6">
    <source>
        <dbReference type="ARBA" id="ARBA00023118"/>
    </source>
</evidence>
<dbReference type="PANTHER" id="PTHR34353:SF2">
    <property type="entry name" value="CRISPR-ASSOCIATED ENDONUCLEASE CAS1 1"/>
    <property type="match status" value="1"/>
</dbReference>
<accession>A0A2M9G0M1</accession>
<protein>
    <recommendedName>
        <fullName evidence="10">CRISPR-associated endonuclease Cas1</fullName>
        <ecNumber evidence="10">3.1.-.-</ecNumber>
    </recommendedName>
</protein>
<keyword evidence="3 10" id="KW-0255">Endonuclease</keyword>
<comment type="subunit">
    <text evidence="9 10">Homodimer, forms a heterotetramer with a Cas2 homodimer.</text>
</comment>
<evidence type="ECO:0000256" key="5">
    <source>
        <dbReference type="ARBA" id="ARBA00022842"/>
    </source>
</evidence>
<organism evidence="11 12">
    <name type="scientific">Minwuia thermotolerans</name>
    <dbReference type="NCBI Taxonomy" id="2056226"/>
    <lineage>
        <taxon>Bacteria</taxon>
        <taxon>Pseudomonadati</taxon>
        <taxon>Pseudomonadota</taxon>
        <taxon>Alphaproteobacteria</taxon>
        <taxon>Minwuiales</taxon>
        <taxon>Minwuiaceae</taxon>
        <taxon>Minwuia</taxon>
    </lineage>
</organism>
<evidence type="ECO:0000313" key="11">
    <source>
        <dbReference type="EMBL" id="PJK29224.1"/>
    </source>
</evidence>
<comment type="caution">
    <text evidence="11">The sequence shown here is derived from an EMBL/GenBank/DDBJ whole genome shotgun (WGS) entry which is preliminary data.</text>
</comment>
<keyword evidence="12" id="KW-1185">Reference proteome</keyword>
<evidence type="ECO:0000256" key="9">
    <source>
        <dbReference type="ARBA" id="ARBA00038592"/>
    </source>
</evidence>
<dbReference type="InterPro" id="IPR050646">
    <property type="entry name" value="Cas1"/>
</dbReference>
<keyword evidence="4 10" id="KW-0378">Hydrolase</keyword>
<dbReference type="EMBL" id="PHIG01000035">
    <property type="protein sequence ID" value="PJK29224.1"/>
    <property type="molecule type" value="Genomic_DNA"/>
</dbReference>
<dbReference type="InterPro" id="IPR042206">
    <property type="entry name" value="CRISPR-assoc_Cas1_C"/>
</dbReference>
<dbReference type="Gene3D" id="1.20.120.920">
    <property type="entry name" value="CRISPR-associated endonuclease Cas1, C-terminal domain"/>
    <property type="match status" value="1"/>
</dbReference>
<keyword evidence="7 10" id="KW-0238">DNA-binding</keyword>
<dbReference type="InterPro" id="IPR002729">
    <property type="entry name" value="CRISPR-assoc_Cas1"/>
</dbReference>
<proteinExistence type="inferred from homology"/>
<keyword evidence="6 10" id="KW-0051">Antiviral defense</keyword>
<feature type="binding site" evidence="10">
    <location>
        <position position="237"/>
    </location>
    <ligand>
        <name>Mn(2+)</name>
        <dbReference type="ChEBI" id="CHEBI:29035"/>
    </ligand>
</feature>
<dbReference type="NCBIfam" id="TIGR00287">
    <property type="entry name" value="cas1"/>
    <property type="match status" value="1"/>
</dbReference>
<comment type="function">
    <text evidence="10">CRISPR (clustered regularly interspaced short palindromic repeat), is an adaptive immune system that provides protection against mobile genetic elements (viruses, transposable elements and conjugative plasmids). CRISPR clusters contain spacers, sequences complementary to antecedent mobile elements, and target invading nucleic acids. CRISPR clusters are transcribed and processed into CRISPR RNA (crRNA). Acts as a dsDNA endonuclease. Involved in the integration of spacer DNA into the CRISPR cassette.</text>
</comment>
<dbReference type="Gene3D" id="3.100.10.20">
    <property type="entry name" value="CRISPR-associated endonuclease Cas1, N-terminal domain"/>
    <property type="match status" value="1"/>
</dbReference>
<dbReference type="GO" id="GO:0003677">
    <property type="term" value="F:DNA binding"/>
    <property type="evidence" value="ECO:0007669"/>
    <property type="project" value="UniProtKB-KW"/>
</dbReference>
<dbReference type="RefSeq" id="WP_109793952.1">
    <property type="nucleotide sequence ID" value="NZ_PHIG01000035.1"/>
</dbReference>
<dbReference type="HAMAP" id="MF_01470">
    <property type="entry name" value="Cas1"/>
    <property type="match status" value="1"/>
</dbReference>
<dbReference type="GO" id="GO:0016787">
    <property type="term" value="F:hydrolase activity"/>
    <property type="evidence" value="ECO:0007669"/>
    <property type="project" value="UniProtKB-KW"/>
</dbReference>
<keyword evidence="8 10" id="KW-0464">Manganese</keyword>
<dbReference type="Pfam" id="PF01867">
    <property type="entry name" value="Cas_Cas1"/>
    <property type="match status" value="1"/>
</dbReference>
<evidence type="ECO:0000256" key="10">
    <source>
        <dbReference type="HAMAP-Rule" id="MF_01470"/>
    </source>
</evidence>
<name>A0A2M9G0M1_9PROT</name>
<dbReference type="InterPro" id="IPR042211">
    <property type="entry name" value="CRISPR-assoc_Cas1_N"/>
</dbReference>
<dbReference type="AlphaFoldDB" id="A0A2M9G0M1"/>